<dbReference type="PANTHER" id="PTHR30349:SF64">
    <property type="entry name" value="PROPHAGE INTEGRASE INTD-RELATED"/>
    <property type="match status" value="1"/>
</dbReference>
<dbReference type="Proteomes" id="UP000006878">
    <property type="component" value="Chromosome"/>
</dbReference>
<evidence type="ECO:0000313" key="8">
    <source>
        <dbReference type="Proteomes" id="UP000006878"/>
    </source>
</evidence>
<reference evidence="8" key="1">
    <citation type="journal article" date="2010" name="PLoS ONE">
        <title>The Arthrobacter arilaitensis Re117 genome sequence reveals its genetic adaptation to the surface of cheese.</title>
        <authorList>
            <person name="Monnet C."/>
            <person name="Loux V."/>
            <person name="Gibrat J.F."/>
            <person name="Spinnler E."/>
            <person name="Barbe V."/>
            <person name="Vacherie B."/>
            <person name="Gavory F."/>
            <person name="Gourbeyre E."/>
            <person name="Siguier P."/>
            <person name="Chandler M."/>
            <person name="Elleuch R."/>
            <person name="Irlinger F."/>
            <person name="Vallaeys T."/>
        </authorList>
    </citation>
    <scope>NUCLEOTIDE SEQUENCE</scope>
    <source>
        <strain evidence="8">DSM 16368 / CIP 108037 / IAM 15318 / JCM 13566 / Re117</strain>
    </source>
</reference>
<evidence type="ECO:0000256" key="1">
    <source>
        <dbReference type="ARBA" id="ARBA00008857"/>
    </source>
</evidence>
<proteinExistence type="inferred from homology"/>
<dbReference type="InterPro" id="IPR050090">
    <property type="entry name" value="Tyrosine_recombinase_XerCD"/>
</dbReference>
<dbReference type="Gene3D" id="1.10.443.10">
    <property type="entry name" value="Intergrase catalytic core"/>
    <property type="match status" value="1"/>
</dbReference>
<name>A0ABM9PW19_GLUAR</name>
<sequence length="376" mass="42457">MAVIQTIERKKDTGYRVVYRNKDTGKMASRIFDDEVKARTFKDFLEANGSSLKAATEVKRIHDKRMPRVHEIVTSHIDQLTKPQTGTIKRYRNHNAGHIIGSTLGNMAIDKVTKQHVIDWMAGLRAVKGSNKPIGSELSQRTKKNIHALLSSAFDTAVEEGKMAKNVAKGIGDPDKGEAREAVYLSLEDLQIIEDAMPDQYKLFIRVLAKTGLRYNEATALRKRDIRVEGKRCIIMITRAWKSTDDGEQIGPPKTEMAKRNVTCSLELSADLIEHMKDLRPGELIFTRPDGEFLRNSYFHKYTWQPVINKLVEDGDLDEKPWIHEIRKAHTTHLLQAGVPVSVVQARLGHEDPQTTLKIYARLANDDDQKAADALG</sequence>
<dbReference type="GeneID" id="303184808"/>
<evidence type="ECO:0000259" key="5">
    <source>
        <dbReference type="PROSITE" id="PS51898"/>
    </source>
</evidence>
<dbReference type="CDD" id="cd01189">
    <property type="entry name" value="INT_ICEBs1_C_like"/>
    <property type="match status" value="1"/>
</dbReference>
<dbReference type="InterPro" id="IPR044068">
    <property type="entry name" value="CB"/>
</dbReference>
<comment type="similarity">
    <text evidence="1">Belongs to the 'phage' integrase family.</text>
</comment>
<reference evidence="8" key="2">
    <citation type="submission" date="2010-07" db="EMBL/GenBank/DDBJ databases">
        <title>Complete genome sequence of Arthrobacter arilaitensis (strain DSM 16368 / CIP 108037 / JCM 13566 / Re117).</title>
        <authorList>
            <person name="Genoscope."/>
        </authorList>
    </citation>
    <scope>NUCLEOTIDE SEQUENCE [LARGE SCALE GENOMIC DNA]</scope>
    <source>
        <strain evidence="8">DSM 16368 / CIP 108037 / IAM 15318 / JCM 13566 / Re117</strain>
    </source>
</reference>
<dbReference type="PROSITE" id="PS51900">
    <property type="entry name" value="CB"/>
    <property type="match status" value="1"/>
</dbReference>
<dbReference type="InterPro" id="IPR013762">
    <property type="entry name" value="Integrase-like_cat_sf"/>
</dbReference>
<dbReference type="InterPro" id="IPR002104">
    <property type="entry name" value="Integrase_catalytic"/>
</dbReference>
<keyword evidence="3" id="KW-0233">DNA recombination</keyword>
<feature type="domain" description="Tyr recombinase" evidence="5">
    <location>
        <begin position="180"/>
        <end position="373"/>
    </location>
</feature>
<dbReference type="SUPFAM" id="SSF56349">
    <property type="entry name" value="DNA breaking-rejoining enzymes"/>
    <property type="match status" value="1"/>
</dbReference>
<keyword evidence="2 4" id="KW-0238">DNA-binding</keyword>
<dbReference type="InterPro" id="IPR010998">
    <property type="entry name" value="Integrase_recombinase_N"/>
</dbReference>
<dbReference type="PANTHER" id="PTHR30349">
    <property type="entry name" value="PHAGE INTEGRASE-RELATED"/>
    <property type="match status" value="1"/>
</dbReference>
<evidence type="ECO:0000256" key="4">
    <source>
        <dbReference type="PROSITE-ProRule" id="PRU01248"/>
    </source>
</evidence>
<accession>A0ABM9PW19</accession>
<keyword evidence="8" id="KW-1185">Reference proteome</keyword>
<evidence type="ECO:0000256" key="2">
    <source>
        <dbReference type="ARBA" id="ARBA00023125"/>
    </source>
</evidence>
<dbReference type="Pfam" id="PF00589">
    <property type="entry name" value="Phage_integrase"/>
    <property type="match status" value="1"/>
</dbReference>
<feature type="domain" description="Core-binding (CB)" evidence="6">
    <location>
        <begin position="67"/>
        <end position="158"/>
    </location>
</feature>
<organism evidence="7 8">
    <name type="scientific">Glutamicibacter arilaitensis (strain DSM 16368 / CIP 108037 / IAM 15318 / JCM 13566 / NCIMB 14258 / Re117)</name>
    <name type="common">Arthrobacter arilaitensis</name>
    <dbReference type="NCBI Taxonomy" id="861360"/>
    <lineage>
        <taxon>Bacteria</taxon>
        <taxon>Bacillati</taxon>
        <taxon>Actinomycetota</taxon>
        <taxon>Actinomycetes</taxon>
        <taxon>Micrococcales</taxon>
        <taxon>Micrococcaceae</taxon>
        <taxon>Glutamicibacter</taxon>
    </lineage>
</organism>
<evidence type="ECO:0000313" key="7">
    <source>
        <dbReference type="EMBL" id="CBT75431.1"/>
    </source>
</evidence>
<dbReference type="RefSeq" id="WP_013348575.1">
    <property type="nucleotide sequence ID" value="NC_014550.1"/>
</dbReference>
<protein>
    <submittedName>
        <fullName evidence="7">Phage integrase</fullName>
    </submittedName>
</protein>
<dbReference type="PROSITE" id="PS51898">
    <property type="entry name" value="TYR_RECOMBINASE"/>
    <property type="match status" value="1"/>
</dbReference>
<dbReference type="Gene3D" id="1.10.150.130">
    <property type="match status" value="1"/>
</dbReference>
<dbReference type="InterPro" id="IPR011010">
    <property type="entry name" value="DNA_brk_join_enz"/>
</dbReference>
<dbReference type="EMBL" id="FQ311875">
    <property type="protein sequence ID" value="CBT75431.1"/>
    <property type="molecule type" value="Genomic_DNA"/>
</dbReference>
<evidence type="ECO:0000259" key="6">
    <source>
        <dbReference type="PROSITE" id="PS51900"/>
    </source>
</evidence>
<evidence type="ECO:0000256" key="3">
    <source>
        <dbReference type="ARBA" id="ARBA00023172"/>
    </source>
</evidence>
<gene>
    <name evidence="7" type="ordered locus">AARI_12220</name>
</gene>